<feature type="compositionally biased region" description="Polar residues" evidence="2">
    <location>
        <begin position="82"/>
        <end position="93"/>
    </location>
</feature>
<feature type="region of interest" description="Disordered" evidence="2">
    <location>
        <begin position="405"/>
        <end position="435"/>
    </location>
</feature>
<dbReference type="InterPro" id="IPR000253">
    <property type="entry name" value="FHA_dom"/>
</dbReference>
<comment type="caution">
    <text evidence="5">The sequence shown here is derived from an EMBL/GenBank/DDBJ whole genome shotgun (WGS) entry which is preliminary data.</text>
</comment>
<keyword evidence="3" id="KW-1133">Transmembrane helix</keyword>
<feature type="compositionally biased region" description="Low complexity" evidence="2">
    <location>
        <begin position="18"/>
        <end position="46"/>
    </location>
</feature>
<dbReference type="SUPFAM" id="SSF49879">
    <property type="entry name" value="SMAD/FHA domain"/>
    <property type="match status" value="1"/>
</dbReference>
<sequence length="712" mass="77454">MTADEVARIFIKGSQRTSGASSISSTSSASSVASDGSNGSWGNSPNGKKKGTGRGGVRAGSNGGWPAKPDIMRAPGGVNGHAGSSVSSSPINSMHQAMPILPSQHLMSNNQPQVNGGQQPQGSSFLMLQPLNGTFDRKLIPLPYYPDTLRIGRQTNAKTIPTQSNGYFDSKVLSRQHAEVWADKSTSRVWIRDVKSSNGTFVNGQRLSQENRDSEPHELRADDVLELGIDIVGEDNKTIIHHKVAARVEHAGMQASNLGSFEVNFGNLNFVGGGPLMNSQMNHVYLQNNSIRGRSGSQGSRSSVMGVNGGMNHRQAPMMLAPVTMEMVVKKLNYELQIAKQQSQDLQRTSEFFDALLSPKPAEEPQNHVRNKSRAEDISLSCASSTSALPPPPQLIDLEMPRVSTIQNDRITPKLKSEKTAKPDPTSPPTQHPSLADALAKARKELEDKTALVKDLEDALKREKSARELAEDRAAELETASRVLEGNPRERTLGEFEAEKVLADERGEMDDTGTICGDDEKSLDGQPMEDETNPEDGDTMEVKVDPSALAAAEAANRLQRRVEEMMLELQSARAEIETYKFRTKAAEKESDTTRKTLQEMVEDFQRKEEARKAKERQFGSQTEPAAVQNAGMQANSDMAHDEIMEIAINGTVKQSDIGKKLPSNTTIVSQDLASTSLALSKRNAAPYVSIIGVMLLGVGMMAVLNSWQKGER</sequence>
<evidence type="ECO:0000313" key="6">
    <source>
        <dbReference type="Proteomes" id="UP001447188"/>
    </source>
</evidence>
<dbReference type="Gene3D" id="2.60.200.20">
    <property type="match status" value="1"/>
</dbReference>
<keyword evidence="3" id="KW-0472">Membrane</keyword>
<dbReference type="InterPro" id="IPR051176">
    <property type="entry name" value="Cent_Immune-Sig_Mod"/>
</dbReference>
<dbReference type="SMART" id="SM00240">
    <property type="entry name" value="FHA"/>
    <property type="match status" value="1"/>
</dbReference>
<evidence type="ECO:0000256" key="1">
    <source>
        <dbReference type="SAM" id="Coils"/>
    </source>
</evidence>
<protein>
    <recommendedName>
        <fullName evidence="4">FHA domain-containing protein</fullName>
    </recommendedName>
</protein>
<keyword evidence="1" id="KW-0175">Coiled coil</keyword>
<dbReference type="Proteomes" id="UP001447188">
    <property type="component" value="Unassembled WGS sequence"/>
</dbReference>
<organism evidence="5 6">
    <name type="scientific">Discina gigas</name>
    <dbReference type="NCBI Taxonomy" id="1032678"/>
    <lineage>
        <taxon>Eukaryota</taxon>
        <taxon>Fungi</taxon>
        <taxon>Dikarya</taxon>
        <taxon>Ascomycota</taxon>
        <taxon>Pezizomycotina</taxon>
        <taxon>Pezizomycetes</taxon>
        <taxon>Pezizales</taxon>
        <taxon>Discinaceae</taxon>
        <taxon>Discina</taxon>
    </lineage>
</organism>
<feature type="region of interest" description="Disordered" evidence="2">
    <location>
        <begin position="509"/>
        <end position="540"/>
    </location>
</feature>
<feature type="compositionally biased region" description="Basic and acidic residues" evidence="2">
    <location>
        <begin position="411"/>
        <end position="422"/>
    </location>
</feature>
<keyword evidence="3" id="KW-0812">Transmembrane</keyword>
<name>A0ABR3GH48_9PEZI</name>
<dbReference type="CDD" id="cd22679">
    <property type="entry name" value="FHA_SLMAP"/>
    <property type="match status" value="1"/>
</dbReference>
<gene>
    <name evidence="5" type="ORF">Q9L58_005931</name>
</gene>
<accession>A0ABR3GH48</accession>
<feature type="region of interest" description="Disordered" evidence="2">
    <location>
        <begin position="381"/>
        <end position="400"/>
    </location>
</feature>
<feature type="compositionally biased region" description="Gly residues" evidence="2">
    <location>
        <begin position="53"/>
        <end position="63"/>
    </location>
</feature>
<feature type="compositionally biased region" description="Low complexity" evidence="2">
    <location>
        <begin position="108"/>
        <end position="124"/>
    </location>
</feature>
<dbReference type="PANTHER" id="PTHR15715:SF46">
    <property type="entry name" value="TO VACUOLE TARGETING VPS64, PUTATIVE (AFU_ORTHOLOGUE AFUA_2G02420)-RELATED"/>
    <property type="match status" value="1"/>
</dbReference>
<dbReference type="PANTHER" id="PTHR15715">
    <property type="entry name" value="CENTROSOMAL PROTEIN OF 170 KDA"/>
    <property type="match status" value="1"/>
</dbReference>
<feature type="coiled-coil region" evidence="1">
    <location>
        <begin position="439"/>
        <end position="487"/>
    </location>
</feature>
<feature type="coiled-coil region" evidence="1">
    <location>
        <begin position="548"/>
        <end position="617"/>
    </location>
</feature>
<keyword evidence="6" id="KW-1185">Reference proteome</keyword>
<dbReference type="EMBL" id="JBBBZM010000077">
    <property type="protein sequence ID" value="KAL0635110.1"/>
    <property type="molecule type" value="Genomic_DNA"/>
</dbReference>
<evidence type="ECO:0000313" key="5">
    <source>
        <dbReference type="EMBL" id="KAL0635110.1"/>
    </source>
</evidence>
<dbReference type="Pfam" id="PF00498">
    <property type="entry name" value="FHA"/>
    <property type="match status" value="1"/>
</dbReference>
<feature type="region of interest" description="Disordered" evidence="2">
    <location>
        <begin position="1"/>
        <end position="93"/>
    </location>
</feature>
<evidence type="ECO:0000256" key="3">
    <source>
        <dbReference type="SAM" id="Phobius"/>
    </source>
</evidence>
<reference evidence="5 6" key="1">
    <citation type="submission" date="2024-02" db="EMBL/GenBank/DDBJ databases">
        <title>Discinaceae phylogenomics.</title>
        <authorList>
            <person name="Dirks A.C."/>
            <person name="James T.Y."/>
        </authorList>
    </citation>
    <scope>NUCLEOTIDE SEQUENCE [LARGE SCALE GENOMIC DNA]</scope>
    <source>
        <strain evidence="5 6">ACD0624</strain>
    </source>
</reference>
<evidence type="ECO:0000256" key="2">
    <source>
        <dbReference type="SAM" id="MobiDB-lite"/>
    </source>
</evidence>
<evidence type="ECO:0000259" key="4">
    <source>
        <dbReference type="PROSITE" id="PS50006"/>
    </source>
</evidence>
<dbReference type="PROSITE" id="PS50006">
    <property type="entry name" value="FHA_DOMAIN"/>
    <property type="match status" value="1"/>
</dbReference>
<feature type="transmembrane region" description="Helical" evidence="3">
    <location>
        <begin position="684"/>
        <end position="704"/>
    </location>
</feature>
<feature type="region of interest" description="Disordered" evidence="2">
    <location>
        <begin position="106"/>
        <end position="125"/>
    </location>
</feature>
<feature type="domain" description="FHA" evidence="4">
    <location>
        <begin position="149"/>
        <end position="207"/>
    </location>
</feature>
<feature type="compositionally biased region" description="Acidic residues" evidence="2">
    <location>
        <begin position="527"/>
        <end position="539"/>
    </location>
</feature>
<dbReference type="InterPro" id="IPR008984">
    <property type="entry name" value="SMAD_FHA_dom_sf"/>
</dbReference>
<proteinExistence type="predicted"/>